<dbReference type="EMBL" id="JABFAD010149890">
    <property type="protein sequence ID" value="MBA0817937.1"/>
    <property type="molecule type" value="Genomic_DNA"/>
</dbReference>
<feature type="domain" description="DUF4219" evidence="1">
    <location>
        <begin position="11"/>
        <end position="37"/>
    </location>
</feature>
<comment type="caution">
    <text evidence="2">The sequence shown here is derived from an EMBL/GenBank/DDBJ whole genome shotgun (WGS) entry which is preliminary data.</text>
</comment>
<name>A0A7J9I776_9ROSI</name>
<dbReference type="AlphaFoldDB" id="A0A7J9I776"/>
<dbReference type="InterPro" id="IPR025314">
    <property type="entry name" value="DUF4219"/>
</dbReference>
<dbReference type="Pfam" id="PF13961">
    <property type="entry name" value="DUF4219"/>
    <property type="match status" value="1"/>
</dbReference>
<proteinExistence type="predicted"/>
<accession>A0A7J9I776</accession>
<protein>
    <recommendedName>
        <fullName evidence="1">DUF4219 domain-containing protein</fullName>
    </recommendedName>
</protein>
<dbReference type="Proteomes" id="UP000593560">
    <property type="component" value="Unassembled WGS sequence"/>
</dbReference>
<gene>
    <name evidence="2" type="ORF">Gohar_027877</name>
</gene>
<evidence type="ECO:0000313" key="2">
    <source>
        <dbReference type="EMBL" id="MBA0817937.1"/>
    </source>
</evidence>
<evidence type="ECO:0000259" key="1">
    <source>
        <dbReference type="Pfam" id="PF13961"/>
    </source>
</evidence>
<feature type="non-terminal residue" evidence="2">
    <location>
        <position position="51"/>
    </location>
</feature>
<sequence length="51" mass="6131">MSFTPPPPPVFTRENYHVWIVKMRTYLQAQNLWNVVENDTEIPIYRLTNPI</sequence>
<keyword evidence="3" id="KW-1185">Reference proteome</keyword>
<dbReference type="OrthoDB" id="981249at2759"/>
<organism evidence="2 3">
    <name type="scientific">Gossypium harknessii</name>
    <dbReference type="NCBI Taxonomy" id="34285"/>
    <lineage>
        <taxon>Eukaryota</taxon>
        <taxon>Viridiplantae</taxon>
        <taxon>Streptophyta</taxon>
        <taxon>Embryophyta</taxon>
        <taxon>Tracheophyta</taxon>
        <taxon>Spermatophyta</taxon>
        <taxon>Magnoliopsida</taxon>
        <taxon>eudicotyledons</taxon>
        <taxon>Gunneridae</taxon>
        <taxon>Pentapetalae</taxon>
        <taxon>rosids</taxon>
        <taxon>malvids</taxon>
        <taxon>Malvales</taxon>
        <taxon>Malvaceae</taxon>
        <taxon>Malvoideae</taxon>
        <taxon>Gossypium</taxon>
    </lineage>
</organism>
<dbReference type="PANTHER" id="PTHR35317">
    <property type="entry name" value="OS04G0629600 PROTEIN"/>
    <property type="match status" value="1"/>
</dbReference>
<evidence type="ECO:0000313" key="3">
    <source>
        <dbReference type="Proteomes" id="UP000593560"/>
    </source>
</evidence>
<dbReference type="PANTHER" id="PTHR35317:SF31">
    <property type="entry name" value="DUF4219 DOMAIN-CONTAINING PROTEIN"/>
    <property type="match status" value="1"/>
</dbReference>
<reference evidence="2 3" key="1">
    <citation type="journal article" date="2019" name="Genome Biol. Evol.">
        <title>Insights into the evolution of the New World diploid cottons (Gossypium, subgenus Houzingenia) based on genome sequencing.</title>
        <authorList>
            <person name="Grover C.E."/>
            <person name="Arick M.A. 2nd"/>
            <person name="Thrash A."/>
            <person name="Conover J.L."/>
            <person name="Sanders W.S."/>
            <person name="Peterson D.G."/>
            <person name="Frelichowski J.E."/>
            <person name="Scheffler J.A."/>
            <person name="Scheffler B.E."/>
            <person name="Wendel J.F."/>
        </authorList>
    </citation>
    <scope>NUCLEOTIDE SEQUENCE [LARGE SCALE GENOMIC DNA]</scope>
    <source>
        <strain evidence="2">0</strain>
        <tissue evidence="2">Leaf</tissue>
    </source>
</reference>